<keyword evidence="3" id="KW-1185">Reference proteome</keyword>
<reference evidence="2" key="1">
    <citation type="submission" date="2021-06" db="EMBL/GenBank/DDBJ databases">
        <authorList>
            <person name="Kallberg Y."/>
            <person name="Tangrot J."/>
            <person name="Rosling A."/>
        </authorList>
    </citation>
    <scope>NUCLEOTIDE SEQUENCE</scope>
    <source>
        <strain evidence="2">FL966</strain>
    </source>
</reference>
<proteinExistence type="predicted"/>
<feature type="transmembrane region" description="Helical" evidence="1">
    <location>
        <begin position="203"/>
        <end position="227"/>
    </location>
</feature>
<dbReference type="OrthoDB" id="2339353at2759"/>
<sequence>MANEQITISSTYTKIDNLTLPNDVPFNITCSKALNSGSVLPCKEHINATMIFDNSSRPYFGAFWNSINKKQLSLSESVDGIGHINLYITFSALTRGTLLMQLYDPDYDILDPKFDENDLFSRSLNYDNNYYLSLGFNYELTFTRNVRHSISNKATNYIGIQQTYIDKKFIRSTIQMYLFNYTPTPNAIQVEISSGPFQMEEQVLSILANILAYYGFASALYIVLFGVEKISPWGIVHKGFCCFFRNIKKKTEVEIKKKISDDTDDKTYEVKSEKEDPKMISYLEKCVIDFSLAD</sequence>
<name>A0A9N9BVI7_9GLOM</name>
<dbReference type="EMBL" id="CAJVQA010003625">
    <property type="protein sequence ID" value="CAG8579282.1"/>
    <property type="molecule type" value="Genomic_DNA"/>
</dbReference>
<dbReference type="AlphaFoldDB" id="A0A9N9BVI7"/>
<accession>A0A9N9BVI7</accession>
<protein>
    <submittedName>
        <fullName evidence="2">22628_t:CDS:1</fullName>
    </submittedName>
</protein>
<evidence type="ECO:0000313" key="2">
    <source>
        <dbReference type="EMBL" id="CAG8579282.1"/>
    </source>
</evidence>
<keyword evidence="1" id="KW-0472">Membrane</keyword>
<keyword evidence="1" id="KW-0812">Transmembrane</keyword>
<gene>
    <name evidence="2" type="ORF">CPELLU_LOCUS6009</name>
</gene>
<evidence type="ECO:0000256" key="1">
    <source>
        <dbReference type="SAM" id="Phobius"/>
    </source>
</evidence>
<organism evidence="2 3">
    <name type="scientific">Cetraspora pellucida</name>
    <dbReference type="NCBI Taxonomy" id="1433469"/>
    <lineage>
        <taxon>Eukaryota</taxon>
        <taxon>Fungi</taxon>
        <taxon>Fungi incertae sedis</taxon>
        <taxon>Mucoromycota</taxon>
        <taxon>Glomeromycotina</taxon>
        <taxon>Glomeromycetes</taxon>
        <taxon>Diversisporales</taxon>
        <taxon>Gigasporaceae</taxon>
        <taxon>Cetraspora</taxon>
    </lineage>
</organism>
<dbReference type="Proteomes" id="UP000789759">
    <property type="component" value="Unassembled WGS sequence"/>
</dbReference>
<evidence type="ECO:0000313" key="3">
    <source>
        <dbReference type="Proteomes" id="UP000789759"/>
    </source>
</evidence>
<keyword evidence="1" id="KW-1133">Transmembrane helix</keyword>
<comment type="caution">
    <text evidence="2">The sequence shown here is derived from an EMBL/GenBank/DDBJ whole genome shotgun (WGS) entry which is preliminary data.</text>
</comment>